<keyword evidence="7" id="KW-1185">Reference proteome</keyword>
<dbReference type="PANTHER" id="PTHR30136">
    <property type="entry name" value="HELIX-TURN-HELIX TRANSCRIPTIONAL REGULATOR, ICLR FAMILY"/>
    <property type="match status" value="1"/>
</dbReference>
<accession>A0A2N4UKI0</accession>
<dbReference type="Gene3D" id="3.30.450.40">
    <property type="match status" value="1"/>
</dbReference>
<sequence length="262" mass="29130">MQETKPTTGTQAIERAVALLTTIADRPQFGWRLTDLASYCDLSNPTTHRILSSLISLWLVKQREDDRRYVPGPLLYDLALTLPLHFAFQSACRKHLDYLAACSHTQVFLALRSGDTCVCVDSAGFSSVRLKSRPGMRRPLIYAAMGNAMLIGLPIEEQQRIVSSNIDHARLRADPYLSNYLHVYRRSRRCGFGFHKGDVANGVTSVSVPILNPAGVAFASLSAMTATEAFTNEKIRRTVELLRHEAIAITQQNVKLTKALSK</sequence>
<organism evidence="6 7">
    <name type="scientific">Pollutimonas nitritireducens</name>
    <dbReference type="NCBI Taxonomy" id="2045209"/>
    <lineage>
        <taxon>Bacteria</taxon>
        <taxon>Pseudomonadati</taxon>
        <taxon>Pseudomonadota</taxon>
        <taxon>Betaproteobacteria</taxon>
        <taxon>Burkholderiales</taxon>
        <taxon>Alcaligenaceae</taxon>
        <taxon>Pollutimonas</taxon>
    </lineage>
</organism>
<evidence type="ECO:0000313" key="7">
    <source>
        <dbReference type="Proteomes" id="UP000234328"/>
    </source>
</evidence>
<dbReference type="GO" id="GO:0003677">
    <property type="term" value="F:DNA binding"/>
    <property type="evidence" value="ECO:0007669"/>
    <property type="project" value="UniProtKB-KW"/>
</dbReference>
<name>A0A2N4UKI0_9BURK</name>
<reference evidence="6 7" key="1">
    <citation type="submission" date="2017-10" db="EMBL/GenBank/DDBJ databases">
        <title>Two draft genome sequences of Pusillimonas sp. strains isolated from a nitrate- and radionuclide-contaminated groundwater in Russia.</title>
        <authorList>
            <person name="Grouzdev D.S."/>
            <person name="Tourova T.P."/>
            <person name="Goeva M.A."/>
            <person name="Babich T.L."/>
            <person name="Sokolova D.S."/>
            <person name="Abdullin R."/>
            <person name="Poltaraus A.B."/>
            <person name="Toshchakov S.V."/>
            <person name="Nazina T.N."/>
        </authorList>
    </citation>
    <scope>NUCLEOTIDE SEQUENCE [LARGE SCALE GENOMIC DNA]</scope>
    <source>
        <strain evidence="6 7">JR1/69-2-13</strain>
    </source>
</reference>
<dbReference type="OrthoDB" id="9807558at2"/>
<dbReference type="Gene3D" id="1.10.10.10">
    <property type="entry name" value="Winged helix-like DNA-binding domain superfamily/Winged helix DNA-binding domain"/>
    <property type="match status" value="1"/>
</dbReference>
<dbReference type="PANTHER" id="PTHR30136:SF35">
    <property type="entry name" value="HTH-TYPE TRANSCRIPTIONAL REGULATOR RV1719"/>
    <property type="match status" value="1"/>
</dbReference>
<evidence type="ECO:0000259" key="5">
    <source>
        <dbReference type="PROSITE" id="PS51078"/>
    </source>
</evidence>
<evidence type="ECO:0000259" key="4">
    <source>
        <dbReference type="PROSITE" id="PS51077"/>
    </source>
</evidence>
<dbReference type="EMBL" id="PDNV01000001">
    <property type="protein sequence ID" value="PLC55523.1"/>
    <property type="molecule type" value="Genomic_DNA"/>
</dbReference>
<dbReference type="GO" id="GO:0003700">
    <property type="term" value="F:DNA-binding transcription factor activity"/>
    <property type="evidence" value="ECO:0007669"/>
    <property type="project" value="TreeGrafter"/>
</dbReference>
<dbReference type="InterPro" id="IPR050707">
    <property type="entry name" value="HTH_MetabolicPath_Reg"/>
</dbReference>
<dbReference type="PROSITE" id="PS51077">
    <property type="entry name" value="HTH_ICLR"/>
    <property type="match status" value="1"/>
</dbReference>
<gene>
    <name evidence="6" type="ORF">CR155_00230</name>
</gene>
<evidence type="ECO:0000256" key="2">
    <source>
        <dbReference type="ARBA" id="ARBA00023125"/>
    </source>
</evidence>
<dbReference type="InterPro" id="IPR029016">
    <property type="entry name" value="GAF-like_dom_sf"/>
</dbReference>
<evidence type="ECO:0000256" key="3">
    <source>
        <dbReference type="ARBA" id="ARBA00023163"/>
    </source>
</evidence>
<protein>
    <recommendedName>
        <fullName evidence="8">IclR family transcriptional regulator</fullName>
    </recommendedName>
</protein>
<dbReference type="InterPro" id="IPR036390">
    <property type="entry name" value="WH_DNA-bd_sf"/>
</dbReference>
<comment type="caution">
    <text evidence="6">The sequence shown here is derived from an EMBL/GenBank/DDBJ whole genome shotgun (WGS) entry which is preliminary data.</text>
</comment>
<dbReference type="Proteomes" id="UP000234328">
    <property type="component" value="Unassembled WGS sequence"/>
</dbReference>
<evidence type="ECO:0008006" key="8">
    <source>
        <dbReference type="Google" id="ProtNLM"/>
    </source>
</evidence>
<dbReference type="InterPro" id="IPR005471">
    <property type="entry name" value="Tscrpt_reg_IclR_N"/>
</dbReference>
<dbReference type="Pfam" id="PF09339">
    <property type="entry name" value="HTH_IclR"/>
    <property type="match status" value="1"/>
</dbReference>
<evidence type="ECO:0000256" key="1">
    <source>
        <dbReference type="ARBA" id="ARBA00023015"/>
    </source>
</evidence>
<dbReference type="SUPFAM" id="SSF46785">
    <property type="entry name" value="Winged helix' DNA-binding domain"/>
    <property type="match status" value="1"/>
</dbReference>
<keyword evidence="2" id="KW-0238">DNA-binding</keyword>
<dbReference type="GO" id="GO:0045892">
    <property type="term" value="P:negative regulation of DNA-templated transcription"/>
    <property type="evidence" value="ECO:0007669"/>
    <property type="project" value="TreeGrafter"/>
</dbReference>
<dbReference type="SUPFAM" id="SSF55781">
    <property type="entry name" value="GAF domain-like"/>
    <property type="match status" value="1"/>
</dbReference>
<keyword evidence="3" id="KW-0804">Transcription</keyword>
<dbReference type="InterPro" id="IPR014757">
    <property type="entry name" value="Tscrpt_reg_IclR_C"/>
</dbReference>
<dbReference type="RefSeq" id="WP_102068004.1">
    <property type="nucleotide sequence ID" value="NZ_PDNV01000001.1"/>
</dbReference>
<dbReference type="InterPro" id="IPR036388">
    <property type="entry name" value="WH-like_DNA-bd_sf"/>
</dbReference>
<dbReference type="PROSITE" id="PS51078">
    <property type="entry name" value="ICLR_ED"/>
    <property type="match status" value="1"/>
</dbReference>
<feature type="domain" description="IclR-ED" evidence="5">
    <location>
        <begin position="74"/>
        <end position="255"/>
    </location>
</feature>
<dbReference type="SMART" id="SM00346">
    <property type="entry name" value="HTH_ICLR"/>
    <property type="match status" value="1"/>
</dbReference>
<feature type="domain" description="HTH iclR-type" evidence="4">
    <location>
        <begin position="10"/>
        <end position="73"/>
    </location>
</feature>
<evidence type="ECO:0000313" key="6">
    <source>
        <dbReference type="EMBL" id="PLC55523.1"/>
    </source>
</evidence>
<keyword evidence="1" id="KW-0805">Transcription regulation</keyword>
<proteinExistence type="predicted"/>
<dbReference type="Pfam" id="PF01614">
    <property type="entry name" value="IclR_C"/>
    <property type="match status" value="1"/>
</dbReference>
<dbReference type="AlphaFoldDB" id="A0A2N4UKI0"/>